<dbReference type="PANTHER" id="PTHR43014">
    <property type="entry name" value="MERCURIC REDUCTASE"/>
    <property type="match status" value="1"/>
</dbReference>
<organism evidence="10 11">
    <name type="scientific">Candidatus Acidiferrum panamense</name>
    <dbReference type="NCBI Taxonomy" id="2741543"/>
    <lineage>
        <taxon>Bacteria</taxon>
        <taxon>Pseudomonadati</taxon>
        <taxon>Acidobacteriota</taxon>
        <taxon>Terriglobia</taxon>
        <taxon>Candidatus Acidiferrales</taxon>
        <taxon>Candidatus Acidiferrum</taxon>
    </lineage>
</organism>
<dbReference type="Pfam" id="PF02852">
    <property type="entry name" value="Pyr_redox_dim"/>
    <property type="match status" value="1"/>
</dbReference>
<evidence type="ECO:0000259" key="9">
    <source>
        <dbReference type="Pfam" id="PF07992"/>
    </source>
</evidence>
<dbReference type="InterPro" id="IPR036188">
    <property type="entry name" value="FAD/NAD-bd_sf"/>
</dbReference>
<dbReference type="PANTHER" id="PTHR43014:SF2">
    <property type="entry name" value="MERCURIC REDUCTASE"/>
    <property type="match status" value="1"/>
</dbReference>
<dbReference type="GO" id="GO:0003955">
    <property type="term" value="F:NAD(P)H dehydrogenase (quinone) activity"/>
    <property type="evidence" value="ECO:0007669"/>
    <property type="project" value="TreeGrafter"/>
</dbReference>
<dbReference type="PRINTS" id="PR00368">
    <property type="entry name" value="FADPNR"/>
</dbReference>
<evidence type="ECO:0000256" key="7">
    <source>
        <dbReference type="PIRSR" id="PIRSR000350-4"/>
    </source>
</evidence>
<evidence type="ECO:0000256" key="6">
    <source>
        <dbReference type="PIRSR" id="PIRSR000350-3"/>
    </source>
</evidence>
<evidence type="ECO:0000256" key="5">
    <source>
        <dbReference type="PIRSR" id="PIRSR000350-2"/>
    </source>
</evidence>
<feature type="active site" description="Proton acceptor" evidence="5">
    <location>
        <position position="438"/>
    </location>
</feature>
<dbReference type="AlphaFoldDB" id="A0A7V8NRT8"/>
<dbReference type="Gene3D" id="3.30.390.30">
    <property type="match status" value="1"/>
</dbReference>
<feature type="domain" description="FAD/NAD(P)-binding" evidence="9">
    <location>
        <begin position="3"/>
        <end position="316"/>
    </location>
</feature>
<name>A0A7V8NRT8_9BACT</name>
<keyword evidence="4" id="KW-0560">Oxidoreductase</keyword>
<evidence type="ECO:0000313" key="10">
    <source>
        <dbReference type="EMBL" id="MBA0086374.1"/>
    </source>
</evidence>
<feature type="binding site" evidence="6">
    <location>
        <position position="264"/>
    </location>
    <ligand>
        <name>NAD(+)</name>
        <dbReference type="ChEBI" id="CHEBI:57540"/>
    </ligand>
</feature>
<keyword evidence="3 6" id="KW-0274">FAD</keyword>
<evidence type="ECO:0000256" key="3">
    <source>
        <dbReference type="ARBA" id="ARBA00022827"/>
    </source>
</evidence>
<evidence type="ECO:0000256" key="4">
    <source>
        <dbReference type="ARBA" id="ARBA00023002"/>
    </source>
</evidence>
<dbReference type="PIRSF" id="PIRSF000350">
    <property type="entry name" value="Mercury_reductase_MerA"/>
    <property type="match status" value="1"/>
</dbReference>
<dbReference type="InterPro" id="IPR023753">
    <property type="entry name" value="FAD/NAD-binding_dom"/>
</dbReference>
<dbReference type="SUPFAM" id="SSF51905">
    <property type="entry name" value="FAD/NAD(P)-binding domain"/>
    <property type="match status" value="1"/>
</dbReference>
<sequence>MKYDAIVIGSGQAGDPLCFRLADLGWSVALVEEKNLGGTCINVGCTPTKTMVHRAQVAHYARNAARWGVNVSEVTVDLAKIVAQKDEVVLSFRGGQQRRVQERKNLRLYRSRARFVAPHQVQVGEEIIESEKIFLNTGGRPRIPAIPGLREVPFLTNESILELKEVPRHLLVLGGGYIGLEFGQMFRRYGSRVTIIHQGGQIVPNEDPEIAAELQKALEGEGVEIVLNARTEAVREDQDGVILSCKLPTGARDISGSHLLVAAGRVPNTDDLGLAKAGIATNKDGSVKVNARLETNLPGVWALGDCKGGPAFTHISYNDFQIVYGNLVEGKNLSTENRMVPYCVFTDPQLGGVGMTEKEARVRGHQLKIGRCPMSYVARAIERGETAGLMKIVVDASNDRILGASILASEGGELVQILGAVMLANQPYTLLKGAIYIHPTLAEGFFFLMEDVKPAN</sequence>
<feature type="disulfide bond" description="Redox-active" evidence="7">
    <location>
        <begin position="40"/>
        <end position="45"/>
    </location>
</feature>
<keyword evidence="11" id="KW-1185">Reference proteome</keyword>
<dbReference type="Gene3D" id="3.50.50.60">
    <property type="entry name" value="FAD/NAD(P)-binding domain"/>
    <property type="match status" value="2"/>
</dbReference>
<evidence type="ECO:0000313" key="11">
    <source>
        <dbReference type="Proteomes" id="UP000567293"/>
    </source>
</evidence>
<dbReference type="PRINTS" id="PR00411">
    <property type="entry name" value="PNDRDTASEI"/>
</dbReference>
<dbReference type="GO" id="GO:0050660">
    <property type="term" value="F:flavin adenine dinucleotide binding"/>
    <property type="evidence" value="ECO:0007669"/>
    <property type="project" value="TreeGrafter"/>
</dbReference>
<dbReference type="InterPro" id="IPR004099">
    <property type="entry name" value="Pyr_nucl-diS_OxRdtase_dimer"/>
</dbReference>
<dbReference type="InterPro" id="IPR016156">
    <property type="entry name" value="FAD/NAD-linked_Rdtase_dimer_sf"/>
</dbReference>
<dbReference type="Pfam" id="PF07992">
    <property type="entry name" value="Pyr_redox_2"/>
    <property type="match status" value="1"/>
</dbReference>
<evidence type="ECO:0000259" key="8">
    <source>
        <dbReference type="Pfam" id="PF02852"/>
    </source>
</evidence>
<gene>
    <name evidence="10" type="ORF">HRJ53_15445</name>
</gene>
<accession>A0A7V8NRT8</accession>
<evidence type="ECO:0000256" key="1">
    <source>
        <dbReference type="ARBA" id="ARBA00007532"/>
    </source>
</evidence>
<comment type="similarity">
    <text evidence="1">Belongs to the class-I pyridine nucleotide-disulfide oxidoreductase family.</text>
</comment>
<comment type="cofactor">
    <cofactor evidence="6">
        <name>FAD</name>
        <dbReference type="ChEBI" id="CHEBI:57692"/>
    </cofactor>
    <text evidence="6">Binds 1 FAD per subunit.</text>
</comment>
<proteinExistence type="inferred from homology"/>
<dbReference type="EMBL" id="JACDQQ010001481">
    <property type="protein sequence ID" value="MBA0086374.1"/>
    <property type="molecule type" value="Genomic_DNA"/>
</dbReference>
<keyword evidence="2" id="KW-0285">Flavoprotein</keyword>
<reference evidence="10" key="1">
    <citation type="submission" date="2020-06" db="EMBL/GenBank/DDBJ databases">
        <title>Legume-microbial interactions unlock mineral nutrients during tropical forest succession.</title>
        <authorList>
            <person name="Epihov D.Z."/>
        </authorList>
    </citation>
    <scope>NUCLEOTIDE SEQUENCE [LARGE SCALE GENOMIC DNA]</scope>
    <source>
        <strain evidence="10">Pan2503</strain>
    </source>
</reference>
<keyword evidence="6" id="KW-0520">NAD</keyword>
<evidence type="ECO:0000256" key="2">
    <source>
        <dbReference type="ARBA" id="ARBA00022630"/>
    </source>
</evidence>
<protein>
    <submittedName>
        <fullName evidence="10">Mercuric reductase</fullName>
    </submittedName>
</protein>
<feature type="binding site" evidence="6">
    <location>
        <position position="305"/>
    </location>
    <ligand>
        <name>NAD(+)</name>
        <dbReference type="ChEBI" id="CHEBI:57540"/>
    </ligand>
</feature>
<dbReference type="SUPFAM" id="SSF55424">
    <property type="entry name" value="FAD/NAD-linked reductases, dimerisation (C-terminal) domain"/>
    <property type="match status" value="1"/>
</dbReference>
<comment type="caution">
    <text evidence="10">The sequence shown here is derived from an EMBL/GenBank/DDBJ whole genome shotgun (WGS) entry which is preliminary data.</text>
</comment>
<dbReference type="InterPro" id="IPR001100">
    <property type="entry name" value="Pyr_nuc-diS_OxRdtase"/>
</dbReference>
<feature type="binding site" evidence="6">
    <location>
        <begin position="174"/>
        <end position="181"/>
    </location>
    <ligand>
        <name>NAD(+)</name>
        <dbReference type="ChEBI" id="CHEBI:57540"/>
    </ligand>
</feature>
<dbReference type="FunFam" id="3.30.390.30:FF:000001">
    <property type="entry name" value="Dihydrolipoyl dehydrogenase"/>
    <property type="match status" value="1"/>
</dbReference>
<feature type="binding site" evidence="6">
    <location>
        <position position="49"/>
    </location>
    <ligand>
        <name>FAD</name>
        <dbReference type="ChEBI" id="CHEBI:57692"/>
    </ligand>
</feature>
<dbReference type="Proteomes" id="UP000567293">
    <property type="component" value="Unassembled WGS sequence"/>
</dbReference>
<feature type="domain" description="Pyridine nucleotide-disulphide oxidoreductase dimerisation" evidence="8">
    <location>
        <begin position="340"/>
        <end position="445"/>
    </location>
</feature>
<keyword evidence="6" id="KW-0547">Nucleotide-binding</keyword>